<dbReference type="HOGENOM" id="CLU_1148746_0_0_1"/>
<feature type="region of interest" description="Disordered" evidence="1">
    <location>
        <begin position="47"/>
        <end position="83"/>
    </location>
</feature>
<dbReference type="Gramene" id="OB08G18050.1">
    <property type="protein sequence ID" value="OB08G18050.1"/>
    <property type="gene ID" value="OB08G18050"/>
</dbReference>
<accession>J3MRS6</accession>
<feature type="compositionally biased region" description="Basic and acidic residues" evidence="1">
    <location>
        <begin position="47"/>
        <end position="74"/>
    </location>
</feature>
<dbReference type="Proteomes" id="UP000006038">
    <property type="component" value="Chromosome 8"/>
</dbReference>
<evidence type="ECO:0000313" key="3">
    <source>
        <dbReference type="Proteomes" id="UP000006038"/>
    </source>
</evidence>
<feature type="region of interest" description="Disordered" evidence="1">
    <location>
        <begin position="196"/>
        <end position="242"/>
    </location>
</feature>
<organism evidence="2">
    <name type="scientific">Oryza brachyantha</name>
    <name type="common">malo sina</name>
    <dbReference type="NCBI Taxonomy" id="4533"/>
    <lineage>
        <taxon>Eukaryota</taxon>
        <taxon>Viridiplantae</taxon>
        <taxon>Streptophyta</taxon>
        <taxon>Embryophyta</taxon>
        <taxon>Tracheophyta</taxon>
        <taxon>Spermatophyta</taxon>
        <taxon>Magnoliopsida</taxon>
        <taxon>Liliopsida</taxon>
        <taxon>Poales</taxon>
        <taxon>Poaceae</taxon>
        <taxon>BOP clade</taxon>
        <taxon>Oryzoideae</taxon>
        <taxon>Oryzeae</taxon>
        <taxon>Oryzinae</taxon>
        <taxon>Oryza</taxon>
    </lineage>
</organism>
<proteinExistence type="predicted"/>
<name>J3MRS6_ORYBR</name>
<feature type="region of interest" description="Disordered" evidence="1">
    <location>
        <begin position="1"/>
        <end position="21"/>
    </location>
</feature>
<dbReference type="AlphaFoldDB" id="J3MRS6"/>
<evidence type="ECO:0000313" key="2">
    <source>
        <dbReference type="EnsemblPlants" id="OB08G18050.1"/>
    </source>
</evidence>
<keyword evidence="3" id="KW-1185">Reference proteome</keyword>
<reference evidence="2" key="2">
    <citation type="submission" date="2013-04" db="UniProtKB">
        <authorList>
            <consortium name="EnsemblPlants"/>
        </authorList>
    </citation>
    <scope>IDENTIFICATION</scope>
</reference>
<sequence length="242" mass="27964">MCCNYAYSPKKPKPVPGEKGKAKMPVKWIDKEMDEFHKSLIKEWREWKEEHEERQRQRATREKAEMERREELKLRPPPMGGLRKVAIQNREKEEHDGEWRESWLGCSMQRMWGQKRQGQGRHVGVPGGAFRRKRGIEWQVPLAGQACQALARVPTLTPSRSHLRLATSRRKEGGCPIAWNGRPPLRCDTNRCDLAGEAWPPPPPTILYRGLGKDSKADMPTHPLTNQDRHDNRKSPHHQAAA</sequence>
<evidence type="ECO:0000256" key="1">
    <source>
        <dbReference type="SAM" id="MobiDB-lite"/>
    </source>
</evidence>
<dbReference type="EnsemblPlants" id="OB08G18050.1">
    <property type="protein sequence ID" value="OB08G18050.1"/>
    <property type="gene ID" value="OB08G18050"/>
</dbReference>
<reference evidence="2" key="1">
    <citation type="journal article" date="2013" name="Nat. Commun.">
        <title>Whole-genome sequencing of Oryza brachyantha reveals mechanisms underlying Oryza genome evolution.</title>
        <authorList>
            <person name="Chen J."/>
            <person name="Huang Q."/>
            <person name="Gao D."/>
            <person name="Wang J."/>
            <person name="Lang Y."/>
            <person name="Liu T."/>
            <person name="Li B."/>
            <person name="Bai Z."/>
            <person name="Luis Goicoechea J."/>
            <person name="Liang C."/>
            <person name="Chen C."/>
            <person name="Zhang W."/>
            <person name="Sun S."/>
            <person name="Liao Y."/>
            <person name="Zhang X."/>
            <person name="Yang L."/>
            <person name="Song C."/>
            <person name="Wang M."/>
            <person name="Shi J."/>
            <person name="Liu G."/>
            <person name="Liu J."/>
            <person name="Zhou H."/>
            <person name="Zhou W."/>
            <person name="Yu Q."/>
            <person name="An N."/>
            <person name="Chen Y."/>
            <person name="Cai Q."/>
            <person name="Wang B."/>
            <person name="Liu B."/>
            <person name="Min J."/>
            <person name="Huang Y."/>
            <person name="Wu H."/>
            <person name="Li Z."/>
            <person name="Zhang Y."/>
            <person name="Yin Y."/>
            <person name="Song W."/>
            <person name="Jiang J."/>
            <person name="Jackson S.A."/>
            <person name="Wing R.A."/>
            <person name="Wang J."/>
            <person name="Chen M."/>
        </authorList>
    </citation>
    <scope>NUCLEOTIDE SEQUENCE [LARGE SCALE GENOMIC DNA]</scope>
    <source>
        <strain evidence="2">cv. IRGC 101232</strain>
    </source>
</reference>
<protein>
    <submittedName>
        <fullName evidence="2">Uncharacterized protein</fullName>
    </submittedName>
</protein>